<organism evidence="1 2">
    <name type="scientific">Bacillus cereus</name>
    <dbReference type="NCBI Taxonomy" id="1396"/>
    <lineage>
        <taxon>Bacteria</taxon>
        <taxon>Bacillati</taxon>
        <taxon>Bacillota</taxon>
        <taxon>Bacilli</taxon>
        <taxon>Bacillales</taxon>
        <taxon>Bacillaceae</taxon>
        <taxon>Bacillus</taxon>
        <taxon>Bacillus cereus group</taxon>
    </lineage>
</organism>
<dbReference type="RefSeq" id="WP_098005782.1">
    <property type="nucleotide sequence ID" value="NZ_NUJB01000041.1"/>
</dbReference>
<protein>
    <submittedName>
        <fullName evidence="1">Uncharacterized protein</fullName>
    </submittedName>
</protein>
<name>A0A9X6SYB2_BACCE</name>
<dbReference type="Proteomes" id="UP000219922">
    <property type="component" value="Unassembled WGS sequence"/>
</dbReference>
<accession>A0A9X6SYB2</accession>
<proteinExistence type="predicted"/>
<evidence type="ECO:0000313" key="1">
    <source>
        <dbReference type="EMBL" id="PDZ97073.1"/>
    </source>
</evidence>
<sequence>MDFKRLRKELERSTNVYTTIESAHKRHVEQEVEVLESLLAFLMPSLPQETINGKKAVLIYVYEDSSKKTISNKVFYCEDGKIRYQVFKKDEYMNYNPTVEYDGSYAVVEAAEHFSKRNGLELSDVVDFFVERVDALKEIAAQLDEGLELRKQYLESFKKIARDFL</sequence>
<dbReference type="EMBL" id="NVMX01000030">
    <property type="protein sequence ID" value="PDZ97073.1"/>
    <property type="molecule type" value="Genomic_DNA"/>
</dbReference>
<comment type="caution">
    <text evidence="1">The sequence shown here is derived from an EMBL/GenBank/DDBJ whole genome shotgun (WGS) entry which is preliminary data.</text>
</comment>
<dbReference type="AlphaFoldDB" id="A0A9X6SYB2"/>
<gene>
    <name evidence="1" type="ORF">CON36_19595</name>
</gene>
<evidence type="ECO:0000313" key="2">
    <source>
        <dbReference type="Proteomes" id="UP000219922"/>
    </source>
</evidence>
<reference evidence="1 2" key="1">
    <citation type="submission" date="2017-09" db="EMBL/GenBank/DDBJ databases">
        <title>Large-scale bioinformatics analysis of Bacillus genomes uncovers conserved roles of natural products in bacterial physiology.</title>
        <authorList>
            <consortium name="Agbiome Team Llc"/>
            <person name="Bleich R.M."/>
            <person name="Grubbs K.J."/>
            <person name="Santa Maria K.C."/>
            <person name="Allen S.E."/>
            <person name="Farag S."/>
            <person name="Shank E.A."/>
            <person name="Bowers A."/>
        </authorList>
    </citation>
    <scope>NUCLEOTIDE SEQUENCE [LARGE SCALE GENOMIC DNA]</scope>
    <source>
        <strain evidence="1 2">AFS092789</strain>
    </source>
</reference>